<dbReference type="OrthoDB" id="5454254at2"/>
<name>A0A8G2BLJ2_9PROT</name>
<accession>A0A8G2BLJ2</accession>
<dbReference type="InterPro" id="IPR026002">
    <property type="entry name" value="ATC_hydrolase-like"/>
</dbReference>
<keyword evidence="1" id="KW-0378">Hydrolase</keyword>
<evidence type="ECO:0000313" key="1">
    <source>
        <dbReference type="EMBL" id="SDG40705.1"/>
    </source>
</evidence>
<reference evidence="1 2" key="1">
    <citation type="submission" date="2016-10" db="EMBL/GenBank/DDBJ databases">
        <authorList>
            <person name="Varghese N."/>
            <person name="Submissions S."/>
        </authorList>
    </citation>
    <scope>NUCLEOTIDE SEQUENCE [LARGE SCALE GENOMIC DNA]</scope>
    <source>
        <strain evidence="1 2">DSM 18839</strain>
    </source>
</reference>
<protein>
    <submittedName>
        <fullName evidence="1">L-2-amino-thiazoline-4-carboxylic acid hydrolase</fullName>
    </submittedName>
</protein>
<dbReference type="Pfam" id="PF14196">
    <property type="entry name" value="ATC_hydrolase"/>
    <property type="match status" value="1"/>
</dbReference>
<organism evidence="1 2">
    <name type="scientific">Thalassobaculum litoreum DSM 18839</name>
    <dbReference type="NCBI Taxonomy" id="1123362"/>
    <lineage>
        <taxon>Bacteria</taxon>
        <taxon>Pseudomonadati</taxon>
        <taxon>Pseudomonadota</taxon>
        <taxon>Alphaproteobacteria</taxon>
        <taxon>Rhodospirillales</taxon>
        <taxon>Thalassobaculaceae</taxon>
        <taxon>Thalassobaculum</taxon>
    </lineage>
</organism>
<dbReference type="EMBL" id="FNBW01000016">
    <property type="protein sequence ID" value="SDG40705.1"/>
    <property type="molecule type" value="Genomic_DNA"/>
</dbReference>
<dbReference type="RefSeq" id="WP_093153685.1">
    <property type="nucleotide sequence ID" value="NZ_FNBW01000016.1"/>
</dbReference>
<dbReference type="Proteomes" id="UP000198615">
    <property type="component" value="Unassembled WGS sequence"/>
</dbReference>
<dbReference type="GO" id="GO:0016787">
    <property type="term" value="F:hydrolase activity"/>
    <property type="evidence" value="ECO:0007669"/>
    <property type="project" value="UniProtKB-KW"/>
</dbReference>
<dbReference type="AlphaFoldDB" id="A0A8G2BLJ2"/>
<comment type="caution">
    <text evidence="1">The sequence shown here is derived from an EMBL/GenBank/DDBJ whole genome shotgun (WGS) entry which is preliminary data.</text>
</comment>
<keyword evidence="2" id="KW-1185">Reference proteome</keyword>
<gene>
    <name evidence="1" type="ORF">SAMN05660686_04301</name>
</gene>
<sequence length="162" mass="17772">MAEEVTLEQLRAAVNMRASAYGHVFDVLKEKFGAEEAVDLLGEATRRLGTDMGAHFTAYGPADTVGLCDAFLGGIPGRDAMFAPEVIERSDERIEIQFHRCPLKDFWVADGRSQEDVERLCRAAGRIDGGLFETAGFVFKGRTWQPGQDGCCRLIVEPGTES</sequence>
<proteinExistence type="predicted"/>
<evidence type="ECO:0000313" key="2">
    <source>
        <dbReference type="Proteomes" id="UP000198615"/>
    </source>
</evidence>